<proteinExistence type="predicted"/>
<evidence type="ECO:0000256" key="2">
    <source>
        <dbReference type="SAM" id="Phobius"/>
    </source>
</evidence>
<evidence type="ECO:0000313" key="4">
    <source>
        <dbReference type="Proteomes" id="UP000785679"/>
    </source>
</evidence>
<feature type="transmembrane region" description="Helical" evidence="2">
    <location>
        <begin position="20"/>
        <end position="38"/>
    </location>
</feature>
<evidence type="ECO:0000256" key="1">
    <source>
        <dbReference type="SAM" id="MobiDB-lite"/>
    </source>
</evidence>
<keyword evidence="2" id="KW-1133">Transmembrane helix</keyword>
<dbReference type="AlphaFoldDB" id="A0A8J8NFN8"/>
<organism evidence="3 4">
    <name type="scientific">Halteria grandinella</name>
    <dbReference type="NCBI Taxonomy" id="5974"/>
    <lineage>
        <taxon>Eukaryota</taxon>
        <taxon>Sar</taxon>
        <taxon>Alveolata</taxon>
        <taxon>Ciliophora</taxon>
        <taxon>Intramacronucleata</taxon>
        <taxon>Spirotrichea</taxon>
        <taxon>Stichotrichia</taxon>
        <taxon>Sporadotrichida</taxon>
        <taxon>Halteriidae</taxon>
        <taxon>Halteria</taxon>
    </lineage>
</organism>
<name>A0A8J8NFN8_HALGN</name>
<protein>
    <submittedName>
        <fullName evidence="3">Uncharacterized protein</fullName>
    </submittedName>
</protein>
<keyword evidence="4" id="KW-1185">Reference proteome</keyword>
<accession>A0A8J8NFN8</accession>
<feature type="transmembrane region" description="Helical" evidence="2">
    <location>
        <begin position="50"/>
        <end position="69"/>
    </location>
</feature>
<dbReference type="EMBL" id="RRYP01018034">
    <property type="protein sequence ID" value="TNV73814.1"/>
    <property type="molecule type" value="Genomic_DNA"/>
</dbReference>
<keyword evidence="2" id="KW-0472">Membrane</keyword>
<feature type="region of interest" description="Disordered" evidence="1">
    <location>
        <begin position="153"/>
        <end position="176"/>
    </location>
</feature>
<dbReference type="Proteomes" id="UP000785679">
    <property type="component" value="Unassembled WGS sequence"/>
</dbReference>
<feature type="transmembrane region" description="Helical" evidence="2">
    <location>
        <begin position="81"/>
        <end position="106"/>
    </location>
</feature>
<sequence>MGRRLSFAVIANQLENHPSAQVQLMVLQSVGIFIYIAHVRPFDTNLLNDLEIFNEVSILFATYHLFLFTDYADGDVDLQYLAGWSMVGLSAFNISINMLVMVVVTVKKGYAGIRQFIRKIMLKRAQAKKGVNSTNEMKHLDFQQLRNIESDNAHESPVNAENQIESPKRLNSPAKSEVQFEASPVRKIQYGMATEGQSQFETRTTQLEPIVHFEKPQKSPRTVKRKKRANRLLKATVPEVNNIESTKSEATKIEAIKPNVKLDVNAPAGEPMTNQLVAWAKVQFQRAELRKLEGSPSPEQRPQDSSMTVQKQRALQMLRREHFNV</sequence>
<feature type="compositionally biased region" description="Polar residues" evidence="1">
    <location>
        <begin position="297"/>
        <end position="312"/>
    </location>
</feature>
<comment type="caution">
    <text evidence="3">The sequence shown here is derived from an EMBL/GenBank/DDBJ whole genome shotgun (WGS) entry which is preliminary data.</text>
</comment>
<gene>
    <name evidence="3" type="ORF">FGO68_gene12683</name>
</gene>
<evidence type="ECO:0000313" key="3">
    <source>
        <dbReference type="EMBL" id="TNV73814.1"/>
    </source>
</evidence>
<keyword evidence="2" id="KW-0812">Transmembrane</keyword>
<feature type="region of interest" description="Disordered" evidence="1">
    <location>
        <begin position="291"/>
        <end position="312"/>
    </location>
</feature>
<reference evidence="3" key="1">
    <citation type="submission" date="2019-06" db="EMBL/GenBank/DDBJ databases">
        <authorList>
            <person name="Zheng W."/>
        </authorList>
    </citation>
    <scope>NUCLEOTIDE SEQUENCE</scope>
    <source>
        <strain evidence="3">QDHG01</strain>
    </source>
</reference>
<dbReference type="OrthoDB" id="10664100at2759"/>